<keyword evidence="1" id="KW-1133">Transmembrane helix</keyword>
<evidence type="ECO:0000313" key="3">
    <source>
        <dbReference type="EMBL" id="EDX75846.1"/>
    </source>
</evidence>
<feature type="signal peptide" evidence="2">
    <location>
        <begin position="1"/>
        <end position="19"/>
    </location>
</feature>
<dbReference type="AlphaFoldDB" id="B4VQD7"/>
<keyword evidence="4" id="KW-1185">Reference proteome</keyword>
<proteinExistence type="predicted"/>
<dbReference type="RefSeq" id="WP_006100983.1">
    <property type="nucleotide sequence ID" value="NZ_DS989848.1"/>
</dbReference>
<feature type="transmembrane region" description="Helical" evidence="1">
    <location>
        <begin position="56"/>
        <end position="76"/>
    </location>
</feature>
<dbReference type="EMBL" id="DS989848">
    <property type="protein sequence ID" value="EDX75846.1"/>
    <property type="molecule type" value="Genomic_DNA"/>
</dbReference>
<evidence type="ECO:0000313" key="4">
    <source>
        <dbReference type="Proteomes" id="UP000003835"/>
    </source>
</evidence>
<gene>
    <name evidence="3" type="ORF">MC7420_6501</name>
</gene>
<feature type="chain" id="PRO_5002825314" evidence="2">
    <location>
        <begin position="20"/>
        <end position="79"/>
    </location>
</feature>
<keyword evidence="2" id="KW-0732">Signal</keyword>
<protein>
    <submittedName>
        <fullName evidence="3">Uncharacterized protein</fullName>
    </submittedName>
</protein>
<keyword evidence="1" id="KW-0472">Membrane</keyword>
<keyword evidence="1" id="KW-0812">Transmembrane</keyword>
<evidence type="ECO:0000256" key="2">
    <source>
        <dbReference type="SAM" id="SignalP"/>
    </source>
</evidence>
<reference evidence="3 4" key="1">
    <citation type="submission" date="2008-07" db="EMBL/GenBank/DDBJ databases">
        <authorList>
            <person name="Tandeau de Marsac N."/>
            <person name="Ferriera S."/>
            <person name="Johnson J."/>
            <person name="Kravitz S."/>
            <person name="Beeson K."/>
            <person name="Sutton G."/>
            <person name="Rogers Y.-H."/>
            <person name="Friedman R."/>
            <person name="Frazier M."/>
            <person name="Venter J.C."/>
        </authorList>
    </citation>
    <scope>NUCLEOTIDE SEQUENCE [LARGE SCALE GENOMIC DNA]</scope>
    <source>
        <strain evidence="3 4">PCC 7420</strain>
    </source>
</reference>
<dbReference type="STRING" id="118168.MC7420_6501"/>
<sequence length="79" mass="8235">MDRKIIRLCLFIVSCSAVGLVVGGTAAQAELNQCLGVATPTDECLLQDPMVKTVEGMGMGLLAGVGASVGAVWQIWQNK</sequence>
<accession>B4VQD7</accession>
<dbReference type="OrthoDB" id="467016at2"/>
<organism evidence="3 4">
    <name type="scientific">Coleofasciculus chthonoplastes PCC 7420</name>
    <dbReference type="NCBI Taxonomy" id="118168"/>
    <lineage>
        <taxon>Bacteria</taxon>
        <taxon>Bacillati</taxon>
        <taxon>Cyanobacteriota</taxon>
        <taxon>Cyanophyceae</taxon>
        <taxon>Coleofasciculales</taxon>
        <taxon>Coleofasciculaceae</taxon>
        <taxon>Coleofasciculus</taxon>
    </lineage>
</organism>
<dbReference type="HOGENOM" id="CLU_2602519_0_0_3"/>
<dbReference type="Proteomes" id="UP000003835">
    <property type="component" value="Unassembled WGS sequence"/>
</dbReference>
<name>B4VQD7_9CYAN</name>
<dbReference type="eggNOG" id="ENOG50334DD">
    <property type="taxonomic scope" value="Bacteria"/>
</dbReference>
<evidence type="ECO:0000256" key="1">
    <source>
        <dbReference type="SAM" id="Phobius"/>
    </source>
</evidence>